<dbReference type="Pfam" id="PF07277">
    <property type="entry name" value="SapC"/>
    <property type="match status" value="1"/>
</dbReference>
<accession>A0A059EBQ6</accession>
<sequence>MNTTPANPPVGGQPSLTGNVMFYKQPQPLSAEAHAGLGVKQIDQPFAFLRESHAVPVTVSEFGRAASFFPLIFVGDDRTPVAVMGIRQGQNLFVDDKGFVADDHYVPAFVRRYPFVFAADEGSDRLILCVDRSAPMVTNQPEVPFFENGQPSKFTNDAIEFCKEFERQRQATAEFGKILGDLDLFEQKTVSFQPRDAQGNEMGAQQKIADYWAVSEEKLNALPAEKFIELRDNGALGAIYAHLISLMNWQNVIQRAVRIQSAAQAQPAAAPVN</sequence>
<protein>
    <recommendedName>
        <fullName evidence="3">Peptidase</fullName>
    </recommendedName>
</protein>
<evidence type="ECO:0000313" key="2">
    <source>
        <dbReference type="Proteomes" id="UP000024547"/>
    </source>
</evidence>
<name>A0A059EBQ6_9PROT</name>
<dbReference type="InterPro" id="IPR010836">
    <property type="entry name" value="SapC"/>
</dbReference>
<dbReference type="Proteomes" id="UP000024547">
    <property type="component" value="Unassembled WGS sequence"/>
</dbReference>
<dbReference type="RefSeq" id="WP_035547295.1">
    <property type="nucleotide sequence ID" value="NZ_AWFH01000001.1"/>
</dbReference>
<reference evidence="1 2" key="1">
    <citation type="journal article" date="2014" name="Antonie Van Leeuwenhoek">
        <title>Hyphomonas beringensis sp. nov. and Hyphomonas chukchiensis sp. nov., isolated from surface seawater of the Bering Sea and Chukchi Sea.</title>
        <authorList>
            <person name="Li C."/>
            <person name="Lai Q."/>
            <person name="Li G."/>
            <person name="Dong C."/>
            <person name="Wang J."/>
            <person name="Liao Y."/>
            <person name="Shao Z."/>
        </authorList>
    </citation>
    <scope>NUCLEOTIDE SEQUENCE [LARGE SCALE GENOMIC DNA]</scope>
    <source>
        <strain evidence="1 2">22II1-22F38</strain>
    </source>
</reference>
<dbReference type="EMBL" id="AWFH01000001">
    <property type="protein sequence ID" value="KCZ65083.1"/>
    <property type="molecule type" value="Genomic_DNA"/>
</dbReference>
<dbReference type="AlphaFoldDB" id="A0A059EBQ6"/>
<comment type="caution">
    <text evidence="1">The sequence shown here is derived from an EMBL/GenBank/DDBJ whole genome shotgun (WGS) entry which is preliminary data.</text>
</comment>
<evidence type="ECO:0008006" key="3">
    <source>
        <dbReference type="Google" id="ProtNLM"/>
    </source>
</evidence>
<proteinExistence type="predicted"/>
<evidence type="ECO:0000313" key="1">
    <source>
        <dbReference type="EMBL" id="KCZ65083.1"/>
    </source>
</evidence>
<dbReference type="eggNOG" id="COG1262">
    <property type="taxonomic scope" value="Bacteria"/>
</dbReference>
<gene>
    <name evidence="1" type="ORF">HY36_01515</name>
</gene>
<organism evidence="1 2">
    <name type="scientific">Hyphomonas atlantica</name>
    <dbReference type="NCBI Taxonomy" id="1280948"/>
    <lineage>
        <taxon>Bacteria</taxon>
        <taxon>Pseudomonadati</taxon>
        <taxon>Pseudomonadota</taxon>
        <taxon>Alphaproteobacteria</taxon>
        <taxon>Hyphomonadales</taxon>
        <taxon>Hyphomonadaceae</taxon>
        <taxon>Hyphomonas</taxon>
    </lineage>
</organism>
<dbReference type="STRING" id="1280948.HY36_01515"/>
<keyword evidence="2" id="KW-1185">Reference proteome</keyword>
<dbReference type="PATRIC" id="fig|1280948.3.peg.294"/>